<feature type="transmembrane region" description="Helical" evidence="1">
    <location>
        <begin position="277"/>
        <end position="302"/>
    </location>
</feature>
<accession>A0A1G5RY01</accession>
<keyword evidence="1" id="KW-0472">Membrane</keyword>
<reference evidence="2 3" key="1">
    <citation type="submission" date="2016-10" db="EMBL/GenBank/DDBJ databases">
        <authorList>
            <person name="de Groot N.N."/>
        </authorList>
    </citation>
    <scope>NUCLEOTIDE SEQUENCE [LARGE SCALE GENOMIC DNA]</scope>
    <source>
        <strain evidence="2 3">DSM 2784</strain>
    </source>
</reference>
<feature type="transmembrane region" description="Helical" evidence="1">
    <location>
        <begin position="372"/>
        <end position="393"/>
    </location>
</feature>
<sequence>MIENVEKRWAIHHKIISEDTKYKVITMYAVIILLTGFFFNNPLEILKGMGTVLTSSSILLTDYMEIANIGTAFFNSGLMMLGSIFLARKTRAHMNGYLIAAVSIVGGFAMFGKNPYNVVSIVLGVYLYSRIQKERFGKFILIALFGTALGPLVSQITFGFGLPLWAGVLVGNIAGILTGIILPPLATSFVKFHQGFNLYNVGFTAGIIGTVFMAVFRSFGLETPTVYQVSQGNNLALASILGVYFGSFIVTGYLMNEHSFKHLRELMRQPGRLVSDFVTTEGFGVSLVNMGLLGFAGMGYVFLVKGELSGPTIGGIFTMIGFGAFGKHLRNALPVMLGVFLATQLKLWDVNSTGAILAALFGTTLAPISGQFGWKAGVLAGFLHMSMVMNVGYLHGGINLYNNGLSGGIVAATLVPILDAFREEDSFE</sequence>
<feature type="transmembrane region" description="Helical" evidence="1">
    <location>
        <begin position="21"/>
        <end position="39"/>
    </location>
</feature>
<evidence type="ECO:0008006" key="4">
    <source>
        <dbReference type="Google" id="ProtNLM"/>
    </source>
</evidence>
<keyword evidence="1" id="KW-1133">Transmembrane helix</keyword>
<dbReference type="AlphaFoldDB" id="A0A1G5RY01"/>
<dbReference type="EMBL" id="FMWL01000006">
    <property type="protein sequence ID" value="SCZ78994.1"/>
    <property type="molecule type" value="Genomic_DNA"/>
</dbReference>
<proteinExistence type="predicted"/>
<feature type="transmembrane region" description="Helical" evidence="1">
    <location>
        <begin position="139"/>
        <end position="158"/>
    </location>
</feature>
<keyword evidence="3" id="KW-1185">Reference proteome</keyword>
<dbReference type="Pfam" id="PF07613">
    <property type="entry name" value="DUF1576"/>
    <property type="match status" value="2"/>
</dbReference>
<dbReference type="STRING" id="1120920.SAMN03080599_01517"/>
<feature type="transmembrane region" description="Helical" evidence="1">
    <location>
        <begin position="347"/>
        <end position="366"/>
    </location>
</feature>
<feature type="transmembrane region" description="Helical" evidence="1">
    <location>
        <begin position="66"/>
        <end position="87"/>
    </location>
</feature>
<protein>
    <recommendedName>
        <fullName evidence="4">DUF1576 domain-containing protein</fullName>
    </recommendedName>
</protein>
<evidence type="ECO:0000313" key="3">
    <source>
        <dbReference type="Proteomes" id="UP000199208"/>
    </source>
</evidence>
<organism evidence="2 3">
    <name type="scientific">Acidaminobacter hydrogenoformans DSM 2784</name>
    <dbReference type="NCBI Taxonomy" id="1120920"/>
    <lineage>
        <taxon>Bacteria</taxon>
        <taxon>Bacillati</taxon>
        <taxon>Bacillota</taxon>
        <taxon>Clostridia</taxon>
        <taxon>Peptostreptococcales</taxon>
        <taxon>Acidaminobacteraceae</taxon>
        <taxon>Acidaminobacter</taxon>
    </lineage>
</organism>
<feature type="transmembrane region" description="Helical" evidence="1">
    <location>
        <begin position="94"/>
        <end position="110"/>
    </location>
</feature>
<dbReference type="Proteomes" id="UP000199208">
    <property type="component" value="Unassembled WGS sequence"/>
</dbReference>
<dbReference type="RefSeq" id="WP_242870836.1">
    <property type="nucleotide sequence ID" value="NZ_FMWL01000006.1"/>
</dbReference>
<feature type="transmembrane region" description="Helical" evidence="1">
    <location>
        <begin position="164"/>
        <end position="186"/>
    </location>
</feature>
<feature type="transmembrane region" description="Helical" evidence="1">
    <location>
        <begin position="198"/>
        <end position="216"/>
    </location>
</feature>
<feature type="transmembrane region" description="Helical" evidence="1">
    <location>
        <begin position="308"/>
        <end position="326"/>
    </location>
</feature>
<feature type="transmembrane region" description="Helical" evidence="1">
    <location>
        <begin position="236"/>
        <end position="256"/>
    </location>
</feature>
<keyword evidence="1" id="KW-0812">Transmembrane</keyword>
<dbReference type="InterPro" id="IPR011470">
    <property type="entry name" value="DUF1576"/>
</dbReference>
<name>A0A1G5RY01_9FIRM</name>
<evidence type="ECO:0000313" key="2">
    <source>
        <dbReference type="EMBL" id="SCZ78994.1"/>
    </source>
</evidence>
<evidence type="ECO:0000256" key="1">
    <source>
        <dbReference type="SAM" id="Phobius"/>
    </source>
</evidence>
<gene>
    <name evidence="2" type="ORF">SAMN03080599_01517</name>
</gene>
<feature type="transmembrane region" description="Helical" evidence="1">
    <location>
        <begin position="116"/>
        <end position="132"/>
    </location>
</feature>